<reference evidence="3 4" key="1">
    <citation type="submission" date="2019-07" db="EMBL/GenBank/DDBJ databases">
        <title>Complete genome of Crassaminicella thermophila SY095.</title>
        <authorList>
            <person name="Li X."/>
        </authorList>
    </citation>
    <scope>NUCLEOTIDE SEQUENCE [LARGE SCALE GENOMIC DNA]</scope>
    <source>
        <strain evidence="3 4">SY095</strain>
    </source>
</reference>
<protein>
    <submittedName>
        <fullName evidence="3">CBS domain-containing protein</fullName>
    </submittedName>
</protein>
<dbReference type="InterPro" id="IPR029044">
    <property type="entry name" value="Nucleotide-diphossugar_trans"/>
</dbReference>
<evidence type="ECO:0000256" key="1">
    <source>
        <dbReference type="PROSITE-ProRule" id="PRU00703"/>
    </source>
</evidence>
<dbReference type="SUPFAM" id="SSF53448">
    <property type="entry name" value="Nucleotide-diphospho-sugar transferases"/>
    <property type="match status" value="1"/>
</dbReference>
<evidence type="ECO:0000313" key="3">
    <source>
        <dbReference type="EMBL" id="QEK11319.1"/>
    </source>
</evidence>
<dbReference type="Gene3D" id="3.90.550.10">
    <property type="entry name" value="Spore Coat Polysaccharide Biosynthesis Protein SpsA, Chain A"/>
    <property type="match status" value="1"/>
</dbReference>
<feature type="domain" description="CBS" evidence="2">
    <location>
        <begin position="1"/>
        <end position="61"/>
    </location>
</feature>
<evidence type="ECO:0000313" key="4">
    <source>
        <dbReference type="Proteomes" id="UP000324646"/>
    </source>
</evidence>
<dbReference type="AlphaFoldDB" id="A0A5C0SEB8"/>
<name>A0A5C0SEB8_CRATE</name>
<dbReference type="EMBL" id="CP042243">
    <property type="protein sequence ID" value="QEK11319.1"/>
    <property type="molecule type" value="Genomic_DNA"/>
</dbReference>
<dbReference type="PANTHER" id="PTHR22572">
    <property type="entry name" value="SUGAR-1-PHOSPHATE GUANYL TRANSFERASE"/>
    <property type="match status" value="1"/>
</dbReference>
<dbReference type="Pfam" id="PF00483">
    <property type="entry name" value="NTP_transferase"/>
    <property type="match status" value="1"/>
</dbReference>
<dbReference type="SUPFAM" id="SSF54631">
    <property type="entry name" value="CBS-domain pair"/>
    <property type="match status" value="1"/>
</dbReference>
<evidence type="ECO:0000259" key="2">
    <source>
        <dbReference type="PROSITE" id="PS51371"/>
    </source>
</evidence>
<organism evidence="3 4">
    <name type="scientific">Crassaminicella thermophila</name>
    <dbReference type="NCBI Taxonomy" id="2599308"/>
    <lineage>
        <taxon>Bacteria</taxon>
        <taxon>Bacillati</taxon>
        <taxon>Bacillota</taxon>
        <taxon>Clostridia</taxon>
        <taxon>Eubacteriales</taxon>
        <taxon>Clostridiaceae</taxon>
        <taxon>Crassaminicella</taxon>
    </lineage>
</organism>
<accession>A0A5C0SEB8</accession>
<dbReference type="PROSITE" id="PS51371">
    <property type="entry name" value="CBS"/>
    <property type="match status" value="2"/>
</dbReference>
<dbReference type="CDD" id="cd06426">
    <property type="entry name" value="NTP_transferase_like_2"/>
    <property type="match status" value="1"/>
</dbReference>
<feature type="domain" description="CBS" evidence="2">
    <location>
        <begin position="67"/>
        <end position="124"/>
    </location>
</feature>
<keyword evidence="1" id="KW-0129">CBS domain</keyword>
<sequence>MRRDISRILINPNTKIKDIIEVIDRGALGIALVVNEENNLLGTITDGDIRRAIINEISFEEKAEKIMNANYIFVHQNTSLKFISKLFEMKQIKQIPILDDDGQVVDIILINDILKKNGVENWAVIMAGGLGTRLRPLTYEVPKPMIKVGNKPILETIINQLSYHGFKNILISVNYKGQIIENYFRDGSNFDVNIEYIYEKKRLGTAGALKLAKHYLDKPFVMMNGDLLTKVNFKELLEYHNKNSLDITIGTKKYDIEIPYGVIETDGIEVKSLREKPKIDFFINGGIYCINPAVIEFIPDNQYYDITELINKLLIEKFDVGSFPIREYWLDIGQMPDYERAVIDYYDIFGGEVCATKE</sequence>
<dbReference type="Pfam" id="PF00571">
    <property type="entry name" value="CBS"/>
    <property type="match status" value="2"/>
</dbReference>
<dbReference type="OrthoDB" id="9801899at2"/>
<dbReference type="InterPro" id="IPR050486">
    <property type="entry name" value="Mannose-1P_guanyltransferase"/>
</dbReference>
<dbReference type="Gene3D" id="3.10.580.10">
    <property type="entry name" value="CBS-domain"/>
    <property type="match status" value="1"/>
</dbReference>
<dbReference type="KEGG" id="crs:FQB35_02445"/>
<dbReference type="SMART" id="SM00116">
    <property type="entry name" value="CBS"/>
    <property type="match status" value="2"/>
</dbReference>
<dbReference type="Proteomes" id="UP000324646">
    <property type="component" value="Chromosome"/>
</dbReference>
<dbReference type="InterPro" id="IPR046342">
    <property type="entry name" value="CBS_dom_sf"/>
</dbReference>
<gene>
    <name evidence="3" type="ORF">FQB35_02445</name>
</gene>
<proteinExistence type="predicted"/>
<keyword evidence="4" id="KW-1185">Reference proteome</keyword>
<dbReference type="RefSeq" id="WP_148808392.1">
    <property type="nucleotide sequence ID" value="NZ_CP042243.1"/>
</dbReference>
<dbReference type="InterPro" id="IPR000644">
    <property type="entry name" value="CBS_dom"/>
</dbReference>
<dbReference type="InterPro" id="IPR005835">
    <property type="entry name" value="NTP_transferase_dom"/>
</dbReference>
<dbReference type="CDD" id="cd04607">
    <property type="entry name" value="CBS_pair_NTP_transferase_assoc"/>
    <property type="match status" value="1"/>
</dbReference>